<evidence type="ECO:0000256" key="10">
    <source>
        <dbReference type="ARBA" id="ARBA00023237"/>
    </source>
</evidence>
<dbReference type="InterPro" id="IPR036942">
    <property type="entry name" value="Beta-barrel_TonB_sf"/>
</dbReference>
<feature type="domain" description="TonB-dependent receptor plug" evidence="13">
    <location>
        <begin position="118"/>
        <end position="241"/>
    </location>
</feature>
<evidence type="ECO:0000256" key="1">
    <source>
        <dbReference type="ARBA" id="ARBA00004571"/>
    </source>
</evidence>
<comment type="subcellular location">
    <subcellularLocation>
        <location evidence="1 11">Cell outer membrane</location>
        <topology evidence="1 11">Multi-pass membrane protein</topology>
    </subcellularLocation>
</comment>
<dbReference type="GO" id="GO:0009279">
    <property type="term" value="C:cell outer membrane"/>
    <property type="evidence" value="ECO:0007669"/>
    <property type="project" value="UniProtKB-SubCell"/>
</dbReference>
<dbReference type="PROSITE" id="PS52016">
    <property type="entry name" value="TONB_DEPENDENT_REC_3"/>
    <property type="match status" value="1"/>
</dbReference>
<dbReference type="OrthoDB" id="9768177at2"/>
<dbReference type="STRING" id="947013.SAMN04488109_2146"/>
<dbReference type="Pfam" id="PF07715">
    <property type="entry name" value="Plug"/>
    <property type="match status" value="1"/>
</dbReference>
<comment type="similarity">
    <text evidence="11">Belongs to the TonB-dependent receptor family.</text>
</comment>
<dbReference type="RefSeq" id="WP_073133496.1">
    <property type="nucleotide sequence ID" value="NZ_FQWQ01000001.1"/>
</dbReference>
<dbReference type="AlphaFoldDB" id="A0A1M5N7B0"/>
<evidence type="ECO:0000256" key="7">
    <source>
        <dbReference type="ARBA" id="ARBA00023004"/>
    </source>
</evidence>
<name>A0A1M5N7B0_9BACT</name>
<keyword evidence="4" id="KW-0410">Iron transport</keyword>
<dbReference type="InterPro" id="IPR008969">
    <property type="entry name" value="CarboxyPept-like_regulatory"/>
</dbReference>
<dbReference type="InterPro" id="IPR023997">
    <property type="entry name" value="TonB-dep_OMP_SusC/RagA_CS"/>
</dbReference>
<evidence type="ECO:0000256" key="6">
    <source>
        <dbReference type="ARBA" id="ARBA00022729"/>
    </source>
</evidence>
<dbReference type="InterPro" id="IPR012910">
    <property type="entry name" value="Plug_dom"/>
</dbReference>
<reference evidence="14 15" key="1">
    <citation type="submission" date="2016-11" db="EMBL/GenBank/DDBJ databases">
        <authorList>
            <person name="Jaros S."/>
            <person name="Januszkiewicz K."/>
            <person name="Wedrychowicz H."/>
        </authorList>
    </citation>
    <scope>NUCLEOTIDE SEQUENCE [LARGE SCALE GENOMIC DNA]</scope>
    <source>
        <strain evidence="14 15">DSM 24574</strain>
    </source>
</reference>
<keyword evidence="5 11" id="KW-0812">Transmembrane</keyword>
<dbReference type="InterPro" id="IPR037066">
    <property type="entry name" value="Plug_dom_sf"/>
</dbReference>
<dbReference type="PANTHER" id="PTHR32552">
    <property type="entry name" value="FERRICHROME IRON RECEPTOR-RELATED"/>
    <property type="match status" value="1"/>
</dbReference>
<dbReference type="InterPro" id="IPR023996">
    <property type="entry name" value="TonB-dep_OMP_SusC/RagA"/>
</dbReference>
<accession>A0A1M5N7B0</accession>
<keyword evidence="7" id="KW-0408">Iron</keyword>
<evidence type="ECO:0000256" key="8">
    <source>
        <dbReference type="ARBA" id="ARBA00023065"/>
    </source>
</evidence>
<feature type="chain" id="PRO_5013133018" evidence="12">
    <location>
        <begin position="22"/>
        <end position="1038"/>
    </location>
</feature>
<evidence type="ECO:0000256" key="11">
    <source>
        <dbReference type="PROSITE-ProRule" id="PRU01360"/>
    </source>
</evidence>
<dbReference type="NCBIfam" id="TIGR04056">
    <property type="entry name" value="OMP_RagA_SusC"/>
    <property type="match status" value="1"/>
</dbReference>
<evidence type="ECO:0000256" key="12">
    <source>
        <dbReference type="SAM" id="SignalP"/>
    </source>
</evidence>
<sequence length="1038" mass="112477">MKKRLLQLLFLLTLASASAYAQTVTGTVTAAGDGTPVPGVSVLLKGSSSGTTTDSEGKFTLTVPDPQNSVLVLSFIGFATQEVTVGNQTTLNIVLKEDATELSEVVVTALGVERETKTLAYATQAVKPSQLTEVRDANNVINSLQGKIANATITQGSGGPGSGAKIVLRGNRSIQGNNNALIVVDGVPINNNTPSTAGSDFGSVQGSDGASNLNPDDIESMTVLRGAAAAALYGSQAGNGVIVITTKKGKADQVSVDINSGVTAEKVFILPQFQNSYGQGNGGVMDPTSGESWGARMTGQSYTNYLGQARTYSAEPDNVKDFFRTGTSLNNSIGIRAGTQKVQTYLSYTNNFVQGIIPKNELHRHTINLRLTSEVSKRLSFDTKITYISQQINNRPRTGEENSPVMDVYQMPRNVSNSDARNSETRDAFDVPTPTAWPSTLNSIYQNPYWMINRTAINENRDRVMGFITAKFKFTDWLNIQGRANLDKSLDTHEEIYSANTLLWASNPGGYYSFTNGNTTQKWFDVMLTGDNKLSDQFSINYRVGAIYQDNSIGNKYAVANGLNVTNKFNIGYGTSPQTSEDLTHTRVNAGFAQATVDFKDAIFLEGSYRVDYASTLPSPYRYSYYSVGTSAVISDLITVPEPLSFLKASITYAQVGNGGQAQLRDLYYFYNQGAGRGLINRGTTQPLPNLKPEIVKNLEFGIEAKFLENRIGFTATYYKSNSTNQLLTLALPVATGYASKYLNAGDIQNKGFELVVTGSPLAGRALNWDVTFNLGMNRNKIVSLDKDIKETPLGGGYGRSATPIVKEGGRYGDLTSFKWQRDASGNFMVIADGEKNAGTPVISKDQEYIGNFNPRATLGLTNTFEYKRFSLRILADGRAGGIIVSGDEMNLAFSGITKATEQYREGGWNLGGVDASGNHVAANITAQQFWQVASGKRYGNAEFFAYDATNFRVRELSIGYSIPVPSGSFIKAAKFSFVARNLFWLYRGSSLLDVPGLGKRKMSFDPDMALGNGNYQGIQYGTLPSTRSIGCNLKLTF</sequence>
<dbReference type="Proteomes" id="UP000184212">
    <property type="component" value="Unassembled WGS sequence"/>
</dbReference>
<evidence type="ECO:0000313" key="15">
    <source>
        <dbReference type="Proteomes" id="UP000184212"/>
    </source>
</evidence>
<dbReference type="Pfam" id="PF13715">
    <property type="entry name" value="CarbopepD_reg_2"/>
    <property type="match status" value="1"/>
</dbReference>
<protein>
    <submittedName>
        <fullName evidence="14">TonB-linked outer membrane protein, SusC/RagA family</fullName>
    </submittedName>
</protein>
<dbReference type="Gene3D" id="2.170.130.10">
    <property type="entry name" value="TonB-dependent receptor, plug domain"/>
    <property type="match status" value="1"/>
</dbReference>
<keyword evidence="3 11" id="KW-1134">Transmembrane beta strand</keyword>
<evidence type="ECO:0000313" key="14">
    <source>
        <dbReference type="EMBL" id="SHG85408.1"/>
    </source>
</evidence>
<evidence type="ECO:0000256" key="4">
    <source>
        <dbReference type="ARBA" id="ARBA00022496"/>
    </source>
</evidence>
<keyword evidence="8" id="KW-0406">Ion transport</keyword>
<keyword evidence="10 11" id="KW-0998">Cell outer membrane</keyword>
<evidence type="ECO:0000256" key="9">
    <source>
        <dbReference type="ARBA" id="ARBA00023136"/>
    </source>
</evidence>
<keyword evidence="6 12" id="KW-0732">Signal</keyword>
<proteinExistence type="inferred from homology"/>
<gene>
    <name evidence="14" type="ORF">SAMN04488109_2146</name>
</gene>
<dbReference type="SUPFAM" id="SSF56935">
    <property type="entry name" value="Porins"/>
    <property type="match status" value="1"/>
</dbReference>
<dbReference type="SUPFAM" id="SSF49464">
    <property type="entry name" value="Carboxypeptidase regulatory domain-like"/>
    <property type="match status" value="1"/>
</dbReference>
<feature type="signal peptide" evidence="12">
    <location>
        <begin position="1"/>
        <end position="21"/>
    </location>
</feature>
<dbReference type="PANTHER" id="PTHR32552:SF68">
    <property type="entry name" value="FERRICHROME OUTER MEMBRANE TRANSPORTER_PHAGE RECEPTOR"/>
    <property type="match status" value="1"/>
</dbReference>
<organism evidence="14 15">
    <name type="scientific">Chryseolinea serpens</name>
    <dbReference type="NCBI Taxonomy" id="947013"/>
    <lineage>
        <taxon>Bacteria</taxon>
        <taxon>Pseudomonadati</taxon>
        <taxon>Bacteroidota</taxon>
        <taxon>Cytophagia</taxon>
        <taxon>Cytophagales</taxon>
        <taxon>Fulvivirgaceae</taxon>
        <taxon>Chryseolinea</taxon>
    </lineage>
</organism>
<keyword evidence="2 11" id="KW-0813">Transport</keyword>
<dbReference type="EMBL" id="FQWQ01000001">
    <property type="protein sequence ID" value="SHG85408.1"/>
    <property type="molecule type" value="Genomic_DNA"/>
</dbReference>
<keyword evidence="9 11" id="KW-0472">Membrane</keyword>
<dbReference type="NCBIfam" id="TIGR04057">
    <property type="entry name" value="SusC_RagA_signa"/>
    <property type="match status" value="1"/>
</dbReference>
<evidence type="ECO:0000259" key="13">
    <source>
        <dbReference type="Pfam" id="PF07715"/>
    </source>
</evidence>
<evidence type="ECO:0000256" key="5">
    <source>
        <dbReference type="ARBA" id="ARBA00022692"/>
    </source>
</evidence>
<dbReference type="Gene3D" id="2.60.40.1120">
    <property type="entry name" value="Carboxypeptidase-like, regulatory domain"/>
    <property type="match status" value="1"/>
</dbReference>
<evidence type="ECO:0000256" key="3">
    <source>
        <dbReference type="ARBA" id="ARBA00022452"/>
    </source>
</evidence>
<keyword evidence="15" id="KW-1185">Reference proteome</keyword>
<dbReference type="GO" id="GO:0015344">
    <property type="term" value="F:siderophore uptake transmembrane transporter activity"/>
    <property type="evidence" value="ECO:0007669"/>
    <property type="project" value="TreeGrafter"/>
</dbReference>
<dbReference type="InterPro" id="IPR039426">
    <property type="entry name" value="TonB-dep_rcpt-like"/>
</dbReference>
<evidence type="ECO:0000256" key="2">
    <source>
        <dbReference type="ARBA" id="ARBA00022448"/>
    </source>
</evidence>
<dbReference type="Gene3D" id="2.40.170.20">
    <property type="entry name" value="TonB-dependent receptor, beta-barrel domain"/>
    <property type="match status" value="1"/>
</dbReference>